<evidence type="ECO:0000313" key="5">
    <source>
        <dbReference type="EMBL" id="TPG56880.1"/>
    </source>
</evidence>
<keyword evidence="6" id="KW-1185">Reference proteome</keyword>
<dbReference type="InterPro" id="IPR018357">
    <property type="entry name" value="Hexapep_transf_CS"/>
</dbReference>
<dbReference type="InterPro" id="IPR011004">
    <property type="entry name" value="Trimer_LpxA-like_sf"/>
</dbReference>
<evidence type="ECO:0000256" key="4">
    <source>
        <dbReference type="ARBA" id="ARBA00023315"/>
    </source>
</evidence>
<comment type="caution">
    <text evidence="5">The sequence shown here is derived from an EMBL/GenBank/DDBJ whole genome shotgun (WGS) entry which is preliminary data.</text>
</comment>
<dbReference type="CDD" id="cd03354">
    <property type="entry name" value="LbH_SAT"/>
    <property type="match status" value="1"/>
</dbReference>
<keyword evidence="2 5" id="KW-0808">Transferase</keyword>
<name>A0A502G653_9PROT</name>
<sequence>MHSADVNTRFVEAPSRSAPLSFIGYLKEDYNNHYRDWTLPGFRAIATYRLGVWALSQSGLKKKAAWSLHTFLRRYVRNIYGIEIFATAKIGRRFHIGHQGGIVIHEHATIGDDCLVRQGVTFGAVLERDFVAHAPVVGNRVDVGAGAMIVGGVKIGDDVRIGPNAVVLTDVPAGATVFAPMSKIMPRSRAA</sequence>
<organism evidence="5 6">
    <name type="scientific">Muricoccus nepalensis</name>
    <dbReference type="NCBI Taxonomy" id="1854500"/>
    <lineage>
        <taxon>Bacteria</taxon>
        <taxon>Pseudomonadati</taxon>
        <taxon>Pseudomonadota</taxon>
        <taxon>Alphaproteobacteria</taxon>
        <taxon>Acetobacterales</taxon>
        <taxon>Roseomonadaceae</taxon>
        <taxon>Muricoccus</taxon>
    </lineage>
</organism>
<comment type="similarity">
    <text evidence="1">Belongs to the transferase hexapeptide repeat family.</text>
</comment>
<keyword evidence="4" id="KW-0012">Acyltransferase</keyword>
<dbReference type="InterPro" id="IPR045304">
    <property type="entry name" value="LbH_SAT"/>
</dbReference>
<evidence type="ECO:0000313" key="6">
    <source>
        <dbReference type="Proteomes" id="UP000317078"/>
    </source>
</evidence>
<keyword evidence="3" id="KW-0677">Repeat</keyword>
<proteinExistence type="inferred from homology"/>
<dbReference type="EMBL" id="RCZP01000010">
    <property type="protein sequence ID" value="TPG56880.1"/>
    <property type="molecule type" value="Genomic_DNA"/>
</dbReference>
<dbReference type="GO" id="GO:0016746">
    <property type="term" value="F:acyltransferase activity"/>
    <property type="evidence" value="ECO:0007669"/>
    <property type="project" value="UniProtKB-KW"/>
</dbReference>
<dbReference type="Proteomes" id="UP000317078">
    <property type="component" value="Unassembled WGS sequence"/>
</dbReference>
<evidence type="ECO:0000256" key="1">
    <source>
        <dbReference type="ARBA" id="ARBA00007274"/>
    </source>
</evidence>
<protein>
    <submittedName>
        <fullName evidence="5">Serine acetyltransferase</fullName>
    </submittedName>
</protein>
<dbReference type="Gene3D" id="2.160.10.10">
    <property type="entry name" value="Hexapeptide repeat proteins"/>
    <property type="match status" value="1"/>
</dbReference>
<dbReference type="SUPFAM" id="SSF51161">
    <property type="entry name" value="Trimeric LpxA-like enzymes"/>
    <property type="match status" value="1"/>
</dbReference>
<accession>A0A502G653</accession>
<dbReference type="OrthoDB" id="9801456at2"/>
<gene>
    <name evidence="5" type="ORF">EAH89_12455</name>
</gene>
<dbReference type="PANTHER" id="PTHR42811">
    <property type="entry name" value="SERINE ACETYLTRANSFERASE"/>
    <property type="match status" value="1"/>
</dbReference>
<dbReference type="Pfam" id="PF00132">
    <property type="entry name" value="Hexapep"/>
    <property type="match status" value="1"/>
</dbReference>
<evidence type="ECO:0000256" key="3">
    <source>
        <dbReference type="ARBA" id="ARBA00022737"/>
    </source>
</evidence>
<dbReference type="AlphaFoldDB" id="A0A502G653"/>
<reference evidence="5 6" key="1">
    <citation type="journal article" date="2019" name="Environ. Microbiol.">
        <title>Species interactions and distinct microbial communities in high Arctic permafrost affected cryosols are associated with the CH4 and CO2 gas fluxes.</title>
        <authorList>
            <person name="Altshuler I."/>
            <person name="Hamel J."/>
            <person name="Turney S."/>
            <person name="Magnuson E."/>
            <person name="Levesque R."/>
            <person name="Greer C."/>
            <person name="Whyte L.G."/>
        </authorList>
    </citation>
    <scope>NUCLEOTIDE SEQUENCE [LARGE SCALE GENOMIC DNA]</scope>
    <source>
        <strain evidence="5 6">S9.3B</strain>
    </source>
</reference>
<dbReference type="InterPro" id="IPR001451">
    <property type="entry name" value="Hexapep"/>
</dbReference>
<evidence type="ECO:0000256" key="2">
    <source>
        <dbReference type="ARBA" id="ARBA00022679"/>
    </source>
</evidence>
<dbReference type="PROSITE" id="PS00101">
    <property type="entry name" value="HEXAPEP_TRANSFERASES"/>
    <property type="match status" value="1"/>
</dbReference>